<organism evidence="1 2">
    <name type="scientific">Ceratodon purpureus</name>
    <name type="common">Fire moss</name>
    <name type="synonym">Dicranum purpureum</name>
    <dbReference type="NCBI Taxonomy" id="3225"/>
    <lineage>
        <taxon>Eukaryota</taxon>
        <taxon>Viridiplantae</taxon>
        <taxon>Streptophyta</taxon>
        <taxon>Embryophyta</taxon>
        <taxon>Bryophyta</taxon>
        <taxon>Bryophytina</taxon>
        <taxon>Bryopsida</taxon>
        <taxon>Dicranidae</taxon>
        <taxon>Pseudoditrichales</taxon>
        <taxon>Ditrichaceae</taxon>
        <taxon>Ceratodon</taxon>
    </lineage>
</organism>
<keyword evidence="2" id="KW-1185">Reference proteome</keyword>
<protein>
    <submittedName>
        <fullName evidence="1">Uncharacterized protein</fullName>
    </submittedName>
</protein>
<dbReference type="EMBL" id="CM026422">
    <property type="protein sequence ID" value="KAG0586182.1"/>
    <property type="molecule type" value="Genomic_DNA"/>
</dbReference>
<comment type="caution">
    <text evidence="1">The sequence shown here is derived from an EMBL/GenBank/DDBJ whole genome shotgun (WGS) entry which is preliminary data.</text>
</comment>
<gene>
    <name evidence="1" type="ORF">KC19_2G070800</name>
</gene>
<proteinExistence type="predicted"/>
<reference evidence="1" key="1">
    <citation type="submission" date="2020-06" db="EMBL/GenBank/DDBJ databases">
        <title>WGS assembly of Ceratodon purpureus strain R40.</title>
        <authorList>
            <person name="Carey S.B."/>
            <person name="Jenkins J."/>
            <person name="Shu S."/>
            <person name="Lovell J.T."/>
            <person name="Sreedasyam A."/>
            <person name="Maumus F."/>
            <person name="Tiley G.P."/>
            <person name="Fernandez-Pozo N."/>
            <person name="Barry K."/>
            <person name="Chen C."/>
            <person name="Wang M."/>
            <person name="Lipzen A."/>
            <person name="Daum C."/>
            <person name="Saski C.A."/>
            <person name="Payton A.C."/>
            <person name="Mcbreen J.C."/>
            <person name="Conrad R.E."/>
            <person name="Kollar L.M."/>
            <person name="Olsson S."/>
            <person name="Huttunen S."/>
            <person name="Landis J.B."/>
            <person name="Wickett N.J."/>
            <person name="Johnson M.G."/>
            <person name="Rensing S.A."/>
            <person name="Grimwood J."/>
            <person name="Schmutz J."/>
            <person name="Mcdaniel S.F."/>
        </authorList>
    </citation>
    <scope>NUCLEOTIDE SEQUENCE</scope>
    <source>
        <strain evidence="1">R40</strain>
    </source>
</reference>
<dbReference type="Proteomes" id="UP000822688">
    <property type="component" value="Chromosome 2"/>
</dbReference>
<evidence type="ECO:0000313" key="2">
    <source>
        <dbReference type="Proteomes" id="UP000822688"/>
    </source>
</evidence>
<accession>A0A8T0ISN7</accession>
<dbReference type="AlphaFoldDB" id="A0A8T0ISN7"/>
<name>A0A8T0ISN7_CERPU</name>
<sequence>MIECLRSSESQQCHQYHECMTKPTTWAPAPKVRPLRRRPWMSWAVTSNDLCPDRPAMMSPWSWTSNDLDRDPPATAPAAQCSAVMMLVDLCTHRPSFRFAGSFWDASWLSA</sequence>
<evidence type="ECO:0000313" key="1">
    <source>
        <dbReference type="EMBL" id="KAG0586182.1"/>
    </source>
</evidence>